<dbReference type="PRINTS" id="PR00598">
    <property type="entry name" value="HTHMARR"/>
</dbReference>
<dbReference type="InterPro" id="IPR000835">
    <property type="entry name" value="HTH_MarR-typ"/>
</dbReference>
<keyword evidence="3" id="KW-1185">Reference proteome</keyword>
<name>A0ABN1HZY0_9SPHN</name>
<dbReference type="Proteomes" id="UP001500238">
    <property type="component" value="Unassembled WGS sequence"/>
</dbReference>
<proteinExistence type="predicted"/>
<comment type="caution">
    <text evidence="2">The sequence shown here is derived from an EMBL/GenBank/DDBJ whole genome shotgun (WGS) entry which is preliminary data.</text>
</comment>
<dbReference type="PANTHER" id="PTHR33164:SF101">
    <property type="entry name" value="TRANSCRIPTIONAL REPRESSOR MPRA"/>
    <property type="match status" value="1"/>
</dbReference>
<dbReference type="InterPro" id="IPR039422">
    <property type="entry name" value="MarR/SlyA-like"/>
</dbReference>
<protein>
    <recommendedName>
        <fullName evidence="1">HTH marR-type domain-containing protein</fullName>
    </recommendedName>
</protein>
<accession>A0ABN1HZY0</accession>
<dbReference type="Pfam" id="PF12802">
    <property type="entry name" value="MarR_2"/>
    <property type="match status" value="1"/>
</dbReference>
<dbReference type="SUPFAM" id="SSF46785">
    <property type="entry name" value="Winged helix' DNA-binding domain"/>
    <property type="match status" value="1"/>
</dbReference>
<dbReference type="PANTHER" id="PTHR33164">
    <property type="entry name" value="TRANSCRIPTIONAL REGULATOR, MARR FAMILY"/>
    <property type="match status" value="1"/>
</dbReference>
<gene>
    <name evidence="2" type="ORF">GCM10009102_31980</name>
</gene>
<evidence type="ECO:0000259" key="1">
    <source>
        <dbReference type="PROSITE" id="PS50995"/>
    </source>
</evidence>
<reference evidence="2 3" key="1">
    <citation type="journal article" date="2019" name="Int. J. Syst. Evol. Microbiol.">
        <title>The Global Catalogue of Microorganisms (GCM) 10K type strain sequencing project: providing services to taxonomists for standard genome sequencing and annotation.</title>
        <authorList>
            <consortium name="The Broad Institute Genomics Platform"/>
            <consortium name="The Broad Institute Genome Sequencing Center for Infectious Disease"/>
            <person name="Wu L."/>
            <person name="Ma J."/>
        </authorList>
    </citation>
    <scope>NUCLEOTIDE SEQUENCE [LARGE SCALE GENOMIC DNA]</scope>
    <source>
        <strain evidence="2 3">JCM 14603</strain>
    </source>
</reference>
<dbReference type="InterPro" id="IPR036388">
    <property type="entry name" value="WH-like_DNA-bd_sf"/>
</dbReference>
<dbReference type="Gene3D" id="1.10.10.10">
    <property type="entry name" value="Winged helix-like DNA-binding domain superfamily/Winged helix DNA-binding domain"/>
    <property type="match status" value="1"/>
</dbReference>
<evidence type="ECO:0000313" key="3">
    <source>
        <dbReference type="Proteomes" id="UP001500238"/>
    </source>
</evidence>
<evidence type="ECO:0000313" key="2">
    <source>
        <dbReference type="EMBL" id="GAA0677001.1"/>
    </source>
</evidence>
<dbReference type="RefSeq" id="WP_166753197.1">
    <property type="nucleotide sequence ID" value="NZ_BAAAES010000012.1"/>
</dbReference>
<dbReference type="EMBL" id="BAAAES010000012">
    <property type="protein sequence ID" value="GAA0677001.1"/>
    <property type="molecule type" value="Genomic_DNA"/>
</dbReference>
<sequence length="156" mass="17399">MPFYSDSNFHPDMSIGYLIRRSEQLGTAALEPVFAAHDISKTQWSALVALHFDRASTCAEIARDLGHDKGATTRLVDTLEERGWVTRARADGDRRLVRVTLTSSGGAIAIKVRDAVIDVWNDWLDGWNAQDVNDLIRLLGQLRDTMQQTFDESAPA</sequence>
<organism evidence="2 3">
    <name type="scientific">Sphingomonas insulae</name>
    <dbReference type="NCBI Taxonomy" id="424800"/>
    <lineage>
        <taxon>Bacteria</taxon>
        <taxon>Pseudomonadati</taxon>
        <taxon>Pseudomonadota</taxon>
        <taxon>Alphaproteobacteria</taxon>
        <taxon>Sphingomonadales</taxon>
        <taxon>Sphingomonadaceae</taxon>
        <taxon>Sphingomonas</taxon>
    </lineage>
</organism>
<feature type="domain" description="HTH marR-type" evidence="1">
    <location>
        <begin position="12"/>
        <end position="144"/>
    </location>
</feature>
<dbReference type="InterPro" id="IPR036390">
    <property type="entry name" value="WH_DNA-bd_sf"/>
</dbReference>
<dbReference type="PROSITE" id="PS50995">
    <property type="entry name" value="HTH_MARR_2"/>
    <property type="match status" value="1"/>
</dbReference>
<dbReference type="SMART" id="SM00347">
    <property type="entry name" value="HTH_MARR"/>
    <property type="match status" value="1"/>
</dbReference>